<dbReference type="NCBIfam" id="TIGR01574">
    <property type="entry name" value="miaB-methiolase"/>
    <property type="match status" value="1"/>
</dbReference>
<evidence type="ECO:0000256" key="11">
    <source>
        <dbReference type="HAMAP-Rule" id="MF_01864"/>
    </source>
</evidence>
<dbReference type="NCBIfam" id="TIGR01579">
    <property type="entry name" value="MiaB-like-C"/>
    <property type="match status" value="1"/>
</dbReference>
<dbReference type="EMBL" id="FQVH01000010">
    <property type="protein sequence ID" value="SHF04301.1"/>
    <property type="molecule type" value="Genomic_DNA"/>
</dbReference>
<feature type="domain" description="TRAM" evidence="12">
    <location>
        <begin position="406"/>
        <end position="468"/>
    </location>
</feature>
<dbReference type="PROSITE" id="PS01278">
    <property type="entry name" value="MTTASE_RADICAL"/>
    <property type="match status" value="1"/>
</dbReference>
<dbReference type="InterPro" id="IPR006467">
    <property type="entry name" value="MiaB-like_bact"/>
</dbReference>
<evidence type="ECO:0000259" key="14">
    <source>
        <dbReference type="PROSITE" id="PS51918"/>
    </source>
</evidence>
<dbReference type="CDD" id="cd01335">
    <property type="entry name" value="Radical_SAM"/>
    <property type="match status" value="1"/>
</dbReference>
<dbReference type="InterPro" id="IPR020612">
    <property type="entry name" value="Methylthiotransferase_CS"/>
</dbReference>
<dbReference type="OrthoDB" id="9805215at2"/>
<dbReference type="GO" id="GO:0035597">
    <property type="term" value="F:tRNA-2-methylthio-N(6)-dimethylallyladenosine(37) synthase activity"/>
    <property type="evidence" value="ECO:0007669"/>
    <property type="project" value="UniProtKB-EC"/>
</dbReference>
<evidence type="ECO:0000256" key="4">
    <source>
        <dbReference type="ARBA" id="ARBA00022679"/>
    </source>
</evidence>
<reference evidence="15 16" key="1">
    <citation type="submission" date="2016-11" db="EMBL/GenBank/DDBJ databases">
        <authorList>
            <person name="Jaros S."/>
            <person name="Januszkiewicz K."/>
            <person name="Wedrychowicz H."/>
        </authorList>
    </citation>
    <scope>NUCLEOTIDE SEQUENCE [LARGE SCALE GENOMIC DNA]</scope>
    <source>
        <strain evidence="15 16">DSM 17918</strain>
    </source>
</reference>
<keyword evidence="4 11" id="KW-0808">Transferase</keyword>
<dbReference type="Gene3D" id="3.80.30.20">
    <property type="entry name" value="tm_1862 like domain"/>
    <property type="match status" value="1"/>
</dbReference>
<evidence type="ECO:0000256" key="9">
    <source>
        <dbReference type="ARBA" id="ARBA00023014"/>
    </source>
</evidence>
<dbReference type="STRING" id="1121256.SAMN02746089_01215"/>
<keyword evidence="9 11" id="KW-0411">Iron-sulfur</keyword>
<dbReference type="InterPro" id="IPR013848">
    <property type="entry name" value="Methylthiotransferase_N"/>
</dbReference>
<keyword evidence="3 11" id="KW-0963">Cytoplasm</keyword>
<dbReference type="InterPro" id="IPR038135">
    <property type="entry name" value="Methylthiotransferase_N_sf"/>
</dbReference>
<dbReference type="SUPFAM" id="SSF102114">
    <property type="entry name" value="Radical SAM enzymes"/>
    <property type="match status" value="1"/>
</dbReference>
<feature type="binding site" evidence="11">
    <location>
        <position position="187"/>
    </location>
    <ligand>
        <name>[4Fe-4S] cluster</name>
        <dbReference type="ChEBI" id="CHEBI:49883"/>
        <label>2</label>
        <note>4Fe-4S-S-AdoMet</note>
    </ligand>
</feature>
<dbReference type="InterPro" id="IPR006638">
    <property type="entry name" value="Elp3/MiaA/NifB-like_rSAM"/>
</dbReference>
<dbReference type="SFLD" id="SFLDS00029">
    <property type="entry name" value="Radical_SAM"/>
    <property type="match status" value="1"/>
</dbReference>
<dbReference type="InterPro" id="IPR058240">
    <property type="entry name" value="rSAM_sf"/>
</dbReference>
<comment type="subcellular location">
    <subcellularLocation>
        <location evidence="11">Cytoplasm</location>
    </subcellularLocation>
</comment>
<keyword evidence="8 11" id="KW-0408">Iron</keyword>
<evidence type="ECO:0000256" key="1">
    <source>
        <dbReference type="ARBA" id="ARBA00003234"/>
    </source>
</evidence>
<dbReference type="GO" id="GO:0046872">
    <property type="term" value="F:metal ion binding"/>
    <property type="evidence" value="ECO:0007669"/>
    <property type="project" value="UniProtKB-KW"/>
</dbReference>
<evidence type="ECO:0000256" key="7">
    <source>
        <dbReference type="ARBA" id="ARBA00022723"/>
    </source>
</evidence>
<comment type="catalytic activity">
    <reaction evidence="11">
        <text>N(6)-dimethylallyladenosine(37) in tRNA + (sulfur carrier)-SH + AH2 + 2 S-adenosyl-L-methionine = 2-methylsulfanyl-N(6)-dimethylallyladenosine(37) in tRNA + (sulfur carrier)-H + 5'-deoxyadenosine + L-methionine + A + S-adenosyl-L-homocysteine + 2 H(+)</text>
        <dbReference type="Rhea" id="RHEA:37067"/>
        <dbReference type="Rhea" id="RHEA-COMP:10375"/>
        <dbReference type="Rhea" id="RHEA-COMP:10376"/>
        <dbReference type="Rhea" id="RHEA-COMP:14737"/>
        <dbReference type="Rhea" id="RHEA-COMP:14739"/>
        <dbReference type="ChEBI" id="CHEBI:13193"/>
        <dbReference type="ChEBI" id="CHEBI:15378"/>
        <dbReference type="ChEBI" id="CHEBI:17319"/>
        <dbReference type="ChEBI" id="CHEBI:17499"/>
        <dbReference type="ChEBI" id="CHEBI:29917"/>
        <dbReference type="ChEBI" id="CHEBI:57844"/>
        <dbReference type="ChEBI" id="CHEBI:57856"/>
        <dbReference type="ChEBI" id="CHEBI:59789"/>
        <dbReference type="ChEBI" id="CHEBI:64428"/>
        <dbReference type="ChEBI" id="CHEBI:74415"/>
        <dbReference type="ChEBI" id="CHEBI:74417"/>
        <dbReference type="EC" id="2.8.4.3"/>
    </reaction>
</comment>
<evidence type="ECO:0000256" key="5">
    <source>
        <dbReference type="ARBA" id="ARBA00022691"/>
    </source>
</evidence>
<keyword evidence="2 11" id="KW-0004">4Fe-4S</keyword>
<accession>A0A1M4YER3</accession>
<dbReference type="GO" id="GO:0051539">
    <property type="term" value="F:4 iron, 4 sulfur cluster binding"/>
    <property type="evidence" value="ECO:0007669"/>
    <property type="project" value="UniProtKB-UniRule"/>
</dbReference>
<evidence type="ECO:0000256" key="3">
    <source>
        <dbReference type="ARBA" id="ARBA00022490"/>
    </source>
</evidence>
<dbReference type="Gene3D" id="3.40.50.12160">
    <property type="entry name" value="Methylthiotransferase, N-terminal domain"/>
    <property type="match status" value="1"/>
</dbReference>
<dbReference type="SFLD" id="SFLDG01061">
    <property type="entry name" value="methylthiotransferase"/>
    <property type="match status" value="1"/>
</dbReference>
<dbReference type="Pfam" id="PF00919">
    <property type="entry name" value="UPF0004"/>
    <property type="match status" value="1"/>
</dbReference>
<keyword evidence="7 11" id="KW-0479">Metal-binding</keyword>
<evidence type="ECO:0000256" key="6">
    <source>
        <dbReference type="ARBA" id="ARBA00022694"/>
    </source>
</evidence>
<feature type="domain" description="Radical SAM core" evidence="14">
    <location>
        <begin position="173"/>
        <end position="403"/>
    </location>
</feature>
<dbReference type="FunFam" id="3.80.30.20:FF:000001">
    <property type="entry name" value="tRNA-2-methylthio-N(6)-dimethylallyladenosine synthase 2"/>
    <property type="match status" value="1"/>
</dbReference>
<keyword evidence="16" id="KW-1185">Reference proteome</keyword>
<feature type="binding site" evidence="11">
    <location>
        <position position="191"/>
    </location>
    <ligand>
        <name>[4Fe-4S] cluster</name>
        <dbReference type="ChEBI" id="CHEBI:49883"/>
        <label>2</label>
        <note>4Fe-4S-S-AdoMet</note>
    </ligand>
</feature>
<feature type="domain" description="MTTase N-terminal" evidence="13">
    <location>
        <begin position="32"/>
        <end position="150"/>
    </location>
</feature>
<evidence type="ECO:0000256" key="8">
    <source>
        <dbReference type="ARBA" id="ARBA00023004"/>
    </source>
</evidence>
<dbReference type="GO" id="GO:0005829">
    <property type="term" value="C:cytosol"/>
    <property type="evidence" value="ECO:0007669"/>
    <property type="project" value="TreeGrafter"/>
</dbReference>
<evidence type="ECO:0000313" key="16">
    <source>
        <dbReference type="Proteomes" id="UP000184088"/>
    </source>
</evidence>
<dbReference type="Proteomes" id="UP000184088">
    <property type="component" value="Unassembled WGS sequence"/>
</dbReference>
<keyword evidence="6 11" id="KW-0819">tRNA processing</keyword>
<dbReference type="SMART" id="SM00729">
    <property type="entry name" value="Elp3"/>
    <property type="match status" value="1"/>
</dbReference>
<evidence type="ECO:0000313" key="15">
    <source>
        <dbReference type="EMBL" id="SHF04301.1"/>
    </source>
</evidence>
<proteinExistence type="inferred from homology"/>
<organism evidence="15 16">
    <name type="scientific">Caldanaerobius fijiensis DSM 17918</name>
    <dbReference type="NCBI Taxonomy" id="1121256"/>
    <lineage>
        <taxon>Bacteria</taxon>
        <taxon>Bacillati</taxon>
        <taxon>Bacillota</taxon>
        <taxon>Clostridia</taxon>
        <taxon>Thermoanaerobacterales</taxon>
        <taxon>Thermoanaerobacteraceae</taxon>
        <taxon>Caldanaerobius</taxon>
    </lineage>
</organism>
<dbReference type="PROSITE" id="PS50926">
    <property type="entry name" value="TRAM"/>
    <property type="match status" value="1"/>
</dbReference>
<name>A0A1M4YER3_9THEO</name>
<gene>
    <name evidence="11" type="primary">miaB</name>
    <name evidence="15" type="ORF">SAMN02746089_01215</name>
</gene>
<dbReference type="SFLD" id="SFLDF00273">
    <property type="entry name" value="(dimethylallyl)adenosine_tRNA"/>
    <property type="match status" value="1"/>
</dbReference>
<dbReference type="Pfam" id="PF04055">
    <property type="entry name" value="Radical_SAM"/>
    <property type="match status" value="1"/>
</dbReference>
<dbReference type="PROSITE" id="PS51449">
    <property type="entry name" value="MTTASE_N"/>
    <property type="match status" value="1"/>
</dbReference>
<evidence type="ECO:0000259" key="13">
    <source>
        <dbReference type="PROSITE" id="PS51449"/>
    </source>
</evidence>
<dbReference type="PANTHER" id="PTHR43020:SF2">
    <property type="entry name" value="MITOCHONDRIAL TRNA METHYLTHIOTRANSFERASE CDK5RAP1"/>
    <property type="match status" value="1"/>
</dbReference>
<comment type="function">
    <text evidence="1 11">Catalyzes the methylthiolation of N6-(dimethylallyl)adenosine (i(6)A), leading to the formation of 2-methylthio-N6-(dimethylallyl)adenosine (ms(2)i(6)A) at position 37 in tRNAs that read codons beginning with uridine.</text>
</comment>
<evidence type="ECO:0000259" key="12">
    <source>
        <dbReference type="PROSITE" id="PS50926"/>
    </source>
</evidence>
<dbReference type="InterPro" id="IPR005839">
    <property type="entry name" value="Methylthiotransferase"/>
</dbReference>
<feature type="binding site" evidence="11">
    <location>
        <position position="111"/>
    </location>
    <ligand>
        <name>[4Fe-4S] cluster</name>
        <dbReference type="ChEBI" id="CHEBI:49883"/>
        <label>1</label>
    </ligand>
</feature>
<dbReference type="InterPro" id="IPR002792">
    <property type="entry name" value="TRAM_dom"/>
</dbReference>
<dbReference type="InterPro" id="IPR023404">
    <property type="entry name" value="rSAM_horseshoe"/>
</dbReference>
<comment type="subunit">
    <text evidence="11">Monomer.</text>
</comment>
<feature type="binding site" evidence="11">
    <location>
        <position position="41"/>
    </location>
    <ligand>
        <name>[4Fe-4S] cluster</name>
        <dbReference type="ChEBI" id="CHEBI:49883"/>
        <label>1</label>
    </ligand>
</feature>
<dbReference type="InterPro" id="IPR007197">
    <property type="entry name" value="rSAM"/>
</dbReference>
<keyword evidence="5 11" id="KW-0949">S-adenosyl-L-methionine</keyword>
<dbReference type="Pfam" id="PF01938">
    <property type="entry name" value="TRAM"/>
    <property type="match status" value="1"/>
</dbReference>
<feature type="binding site" evidence="11">
    <location>
        <position position="77"/>
    </location>
    <ligand>
        <name>[4Fe-4S] cluster</name>
        <dbReference type="ChEBI" id="CHEBI:49883"/>
        <label>1</label>
    </ligand>
</feature>
<evidence type="ECO:0000256" key="10">
    <source>
        <dbReference type="ARBA" id="ARBA00033765"/>
    </source>
</evidence>
<dbReference type="InterPro" id="IPR006463">
    <property type="entry name" value="MiaB_methiolase"/>
</dbReference>
<dbReference type="AlphaFoldDB" id="A0A1M4YER3"/>
<sequence length="468" mass="53648">MKNNMDLKSVKEAVEDIKKLNEEYYKKTGVRKKYLIFTFGCQMNQHDSEVLSGMLEDMGYEETKDINDADVILFNTCAVREHAEVRALSRISQLKELKREKPDVVIGMSGCVVQEKGAIETIMKKLPYIDLVFGTHNIHEFPKILQQAIQSSNTIIDVWEGNGQVVENLPIKRTDKVKAFVNVTYGCDNFCTYCIVPYVRGRERSRKPEDIINEVRELARQGFKEVNLLGQNVNSYGRGLEEKVTFADLLRMINEIEGIERIRFTTSHPKDLTDDLIYAMRDCEKVCEHLHLPFQAGSNRILKAMNRRYTKEKYLDLIYKLRENIPNIALSTDIIVGFPGETDEDFEDTLDLVRTVRFDSAFTFIYSKRTGTPAAEMPNQVPDAVKHERFNRLVELQNKITAEKNAELVGNVYDVLVEEVSKKDPNKMTGRTRTNKLVHFVGDESIIGRLVNVKITASRGFTLEGEII</sequence>
<dbReference type="FunFam" id="3.40.50.12160:FF:000006">
    <property type="entry name" value="tRNA-2-methylthio-N(6)-dimethylallyladenosine synthase"/>
    <property type="match status" value="1"/>
</dbReference>
<dbReference type="HAMAP" id="MF_01864">
    <property type="entry name" value="tRNA_metthiotr_MiaB"/>
    <property type="match status" value="1"/>
</dbReference>
<evidence type="ECO:0000256" key="2">
    <source>
        <dbReference type="ARBA" id="ARBA00022485"/>
    </source>
</evidence>
<comment type="cofactor">
    <cofactor evidence="11">
        <name>[4Fe-4S] cluster</name>
        <dbReference type="ChEBI" id="CHEBI:49883"/>
    </cofactor>
    <text evidence="11">Binds 2 [4Fe-4S] clusters. One cluster is coordinated with 3 cysteines and an exchangeable S-adenosyl-L-methionine.</text>
</comment>
<dbReference type="PANTHER" id="PTHR43020">
    <property type="entry name" value="CDK5 REGULATORY SUBUNIT-ASSOCIATED PROTEIN 1"/>
    <property type="match status" value="1"/>
</dbReference>
<dbReference type="EC" id="2.8.4.3" evidence="10 11"/>
<dbReference type="SFLD" id="SFLDG01082">
    <property type="entry name" value="B12-binding_domain_containing"/>
    <property type="match status" value="1"/>
</dbReference>
<dbReference type="PROSITE" id="PS51918">
    <property type="entry name" value="RADICAL_SAM"/>
    <property type="match status" value="1"/>
</dbReference>
<comment type="similarity">
    <text evidence="11">Belongs to the methylthiotransferase family. MiaB subfamily.</text>
</comment>
<protein>
    <recommendedName>
        <fullName evidence="10 11">tRNA-2-methylthio-N(6)-dimethylallyladenosine synthase</fullName>
        <ecNumber evidence="10 11">2.8.4.3</ecNumber>
    </recommendedName>
    <alternativeName>
        <fullName evidence="11">(Dimethylallyl)adenosine tRNA methylthiotransferase MiaB</fullName>
    </alternativeName>
    <alternativeName>
        <fullName evidence="11">tRNA-i(6)A37 methylthiotransferase</fullName>
    </alternativeName>
</protein>
<dbReference type="NCBIfam" id="TIGR00089">
    <property type="entry name" value="MiaB/RimO family radical SAM methylthiotransferase"/>
    <property type="match status" value="1"/>
</dbReference>
<dbReference type="RefSeq" id="WP_073342781.1">
    <property type="nucleotide sequence ID" value="NZ_FQVH01000010.1"/>
</dbReference>
<feature type="binding site" evidence="11">
    <location>
        <position position="194"/>
    </location>
    <ligand>
        <name>[4Fe-4S] cluster</name>
        <dbReference type="ChEBI" id="CHEBI:49883"/>
        <label>2</label>
        <note>4Fe-4S-S-AdoMet</note>
    </ligand>
</feature>